<evidence type="ECO:0000259" key="3">
    <source>
        <dbReference type="Pfam" id="PF01154"/>
    </source>
</evidence>
<dbReference type="GO" id="GO:0006084">
    <property type="term" value="P:acetyl-CoA metabolic process"/>
    <property type="evidence" value="ECO:0007669"/>
    <property type="project" value="InterPro"/>
</dbReference>
<dbReference type="GO" id="GO:0010142">
    <property type="term" value="P:farnesyl diphosphate biosynthetic process, mevalonate pathway"/>
    <property type="evidence" value="ECO:0007669"/>
    <property type="project" value="InterPro"/>
</dbReference>
<proteinExistence type="inferred from homology"/>
<dbReference type="GO" id="GO:0004421">
    <property type="term" value="F:hydroxymethylglutaryl-CoA synthase activity"/>
    <property type="evidence" value="ECO:0007669"/>
    <property type="project" value="InterPro"/>
</dbReference>
<dbReference type="VEuPathDB" id="MicrosporidiaDB:NCER_100354"/>
<accession>A0A0F9ZEV2</accession>
<organism evidence="5 6">
    <name type="scientific">Vairimorpha ceranae</name>
    <dbReference type="NCBI Taxonomy" id="40302"/>
    <lineage>
        <taxon>Eukaryota</taxon>
        <taxon>Fungi</taxon>
        <taxon>Fungi incertae sedis</taxon>
        <taxon>Microsporidia</taxon>
        <taxon>Nosematidae</taxon>
        <taxon>Vairimorpha</taxon>
    </lineage>
</organism>
<dbReference type="EMBL" id="JPQZ01000009">
    <property type="protein sequence ID" value="KKO75934.1"/>
    <property type="molecule type" value="Genomic_DNA"/>
</dbReference>
<dbReference type="Pfam" id="PF08540">
    <property type="entry name" value="HMG_CoA_synt_C"/>
    <property type="match status" value="1"/>
</dbReference>
<name>A0A0F9ZEV2_9MICR</name>
<sequence>MTEEKSVGILGIEYQLPCNKMDESEVAFEIGWDINKIKIGLGMHEVGVVGYKEDVVSLALSAVENLLVKYNVNVKDVGKIEVGSECHFDGAKSIKTYLLQLFKDNDSISGCDSINACYGGTNALLNCLAWMESSFCKHKYAIVVCTDISMYDDKPIIPTSGAGAVAMLVGRDPVYKVLPHTLFTYSSNEKDFLKHKSRFFPYVEGKESIEVYKKTFKKVFDGLVDDFSHNIFDYIAFHAPYPKLVSKICNEYNIPQEKVEDSLLAARHNGNTYTASLYFSLISLISSKKIKVNDVVCLFSFGSGCVGSIFCIQKVKEGCEIDDFKERLDARKSITFEKYKDILDNMSKYVIKDVEDENIKGYAIAKEENYFRTYEKY</sequence>
<gene>
    <name evidence="5" type="ORF">AAJ76_900056928</name>
</gene>
<protein>
    <submittedName>
        <fullName evidence="5">Hydroxymethylglutaryl-synthase</fullName>
    </submittedName>
</protein>
<dbReference type="AlphaFoldDB" id="A0A0F9ZEV2"/>
<dbReference type="OMA" id="ARNGNMY"/>
<keyword evidence="2" id="KW-0808">Transferase</keyword>
<dbReference type="Gene3D" id="3.40.47.10">
    <property type="match status" value="1"/>
</dbReference>
<dbReference type="OrthoDB" id="1269963at2759"/>
<dbReference type="GeneID" id="36321564"/>
<evidence type="ECO:0000259" key="4">
    <source>
        <dbReference type="Pfam" id="PF08540"/>
    </source>
</evidence>
<dbReference type="VEuPathDB" id="MicrosporidiaDB:G9O61_00g004850"/>
<evidence type="ECO:0000313" key="5">
    <source>
        <dbReference type="EMBL" id="KKO75934.1"/>
    </source>
</evidence>
<comment type="caution">
    <text evidence="5">The sequence shown here is derived from an EMBL/GenBank/DDBJ whole genome shotgun (WGS) entry which is preliminary data.</text>
</comment>
<dbReference type="InterPro" id="IPR016039">
    <property type="entry name" value="Thiolase-like"/>
</dbReference>
<comment type="similarity">
    <text evidence="1">Belongs to the thiolase-like superfamily. HMG-CoA synthase family.</text>
</comment>
<evidence type="ECO:0000256" key="2">
    <source>
        <dbReference type="ARBA" id="ARBA00022679"/>
    </source>
</evidence>
<feature type="domain" description="Hydroxymethylglutaryl-coenzyme A synthase C-terminal" evidence="4">
    <location>
        <begin position="256"/>
        <end position="349"/>
    </location>
</feature>
<dbReference type="VEuPathDB" id="MicrosporidiaDB:AAJ76_900056928"/>
<dbReference type="Pfam" id="PF01154">
    <property type="entry name" value="HMG_CoA_synt_N"/>
    <property type="match status" value="1"/>
</dbReference>
<dbReference type="InterPro" id="IPR013746">
    <property type="entry name" value="HMG_CoA_synt_C_dom"/>
</dbReference>
<dbReference type="RefSeq" id="XP_024331676.1">
    <property type="nucleotide sequence ID" value="XM_024476609.1"/>
</dbReference>
<dbReference type="PANTHER" id="PTHR43323">
    <property type="entry name" value="3-HYDROXY-3-METHYLGLUTARYL COENZYME A SYNTHASE"/>
    <property type="match status" value="1"/>
</dbReference>
<reference evidence="5 6" key="1">
    <citation type="journal article" date="2015" name="Environ. Microbiol.">
        <title>Genome analyses suggest the presence of polyploidy and recent human-driven expansions in eight global populations of the honeybee pathogen Nosema ceranae.</title>
        <authorList>
            <person name="Pelin A."/>
            <person name="Selman M."/>
            <person name="Aris-Brosou S."/>
            <person name="Farinelli L."/>
            <person name="Corradi N."/>
        </authorList>
    </citation>
    <scope>NUCLEOTIDE SEQUENCE [LARGE SCALE GENOMIC DNA]</scope>
    <source>
        <strain evidence="5 6">PA08 1199</strain>
    </source>
</reference>
<keyword evidence="6" id="KW-1185">Reference proteome</keyword>
<dbReference type="PANTHER" id="PTHR43323:SF2">
    <property type="entry name" value="HYDROXYMETHYLGLUTARYL-COA SYNTHASE"/>
    <property type="match status" value="1"/>
</dbReference>
<evidence type="ECO:0000256" key="1">
    <source>
        <dbReference type="ARBA" id="ARBA00007061"/>
    </source>
</evidence>
<dbReference type="SUPFAM" id="SSF53901">
    <property type="entry name" value="Thiolase-like"/>
    <property type="match status" value="2"/>
</dbReference>
<evidence type="ECO:0000313" key="6">
    <source>
        <dbReference type="Proteomes" id="UP000034350"/>
    </source>
</evidence>
<feature type="domain" description="Hydroxymethylglutaryl-coenzyme A synthase N-terminal" evidence="3">
    <location>
        <begin position="5"/>
        <end position="172"/>
    </location>
</feature>
<dbReference type="InterPro" id="IPR013528">
    <property type="entry name" value="HMG_CoA_synth_N"/>
</dbReference>
<dbReference type="Proteomes" id="UP000034350">
    <property type="component" value="Unassembled WGS sequence"/>
</dbReference>
<dbReference type="CDD" id="cd00827">
    <property type="entry name" value="init_cond_enzymes"/>
    <property type="match status" value="1"/>
</dbReference>